<dbReference type="InterPro" id="IPR046831">
    <property type="entry name" value="Calmodulin_bind_N"/>
</dbReference>
<sequence length="628" mass="69749">MERERGAVEQLPAKRMKLAVPVGVGVGGGGLASPRSRRLRQTLLVVLFLVRASARATVTAGVSQIGAMLDRAFHKYHGLITSKLDSCQRQVESKLEAFQGHVQSKLETFQGQIEGLGQEVRQLARLHSNRHPDRHTRIEPNQEHAASSGSNTNIRLGFLNKWKPPLYTDKDITDENNVAIKVAVFEGDKMITTGPLSKAEIEILVVHGSFYKKVQDNWTEEEFEKHIVQGRDEQRLVLGTVRLTNGEVELSQIRFKEGSCRKKFSMAARFCKSEKIAGRVREAIMEPVEVKDRRSEPNEKSKSPRLDDDVYRIEAIARDGAYHQRLQEANINTVQDFLKALNKDPDELYKILKMKKKGKSWSKMTGHARKCILEDRLLKAYQTDHGAVMLFFNCVHDLVGARFGSNYIACENFDIDHKASVKRLKEHVYNRLEDIPYDYVMKDDAPERIPLGTGAAVGPSVVSVDASQPNSIADNLEAYEGYQGAGAADNFHSDGFNLVTEPIYTHANYGPMNSGPLNTYDCQGQGIPPPCQQQITLPSIGPEWQQNAQVSEDSPDPFEWATMNPMLQQSSGASTSAQPNLEPHHLPQLLQTPPAAAPAWTVAQPPFPGQDQGPDCSAFPGSGHGNGW</sequence>
<dbReference type="InterPro" id="IPR046829">
    <property type="entry name" value="Calmod_bind_C"/>
</dbReference>
<protein>
    <submittedName>
        <fullName evidence="12">Uncharacterized protein</fullName>
    </submittedName>
</protein>
<reference evidence="12 13" key="1">
    <citation type="submission" date="2018-04" db="EMBL/GenBank/DDBJ databases">
        <title>WGS assembly of Panicum hallii var. hallii HAL2.</title>
        <authorList>
            <person name="Lovell J."/>
            <person name="Jenkins J."/>
            <person name="Lowry D."/>
            <person name="Mamidi S."/>
            <person name="Sreedasyam A."/>
            <person name="Weng X."/>
            <person name="Barry K."/>
            <person name="Bonette J."/>
            <person name="Campitelli B."/>
            <person name="Daum C."/>
            <person name="Gordon S."/>
            <person name="Gould B."/>
            <person name="Lipzen A."/>
            <person name="MacQueen A."/>
            <person name="Palacio-Mejia J."/>
            <person name="Plott C."/>
            <person name="Shakirov E."/>
            <person name="Shu S."/>
            <person name="Yoshinaga Y."/>
            <person name="Zane M."/>
            <person name="Rokhsar D."/>
            <person name="Grimwood J."/>
            <person name="Schmutz J."/>
            <person name="Juenger T."/>
        </authorList>
    </citation>
    <scope>NUCLEOTIDE SEQUENCE [LARGE SCALE GENOMIC DNA]</scope>
    <source>
        <strain evidence="13">cv. HAL2</strain>
    </source>
</reference>
<proteinExistence type="inferred from homology"/>
<keyword evidence="5" id="KW-0010">Activator</keyword>
<keyword evidence="3" id="KW-0805">Transcription regulation</keyword>
<dbReference type="OrthoDB" id="626385at2759"/>
<accession>A0A2T7EHV3</accession>
<evidence type="ECO:0000256" key="6">
    <source>
        <dbReference type="ARBA" id="ARBA00023163"/>
    </source>
</evidence>
<evidence type="ECO:0000313" key="12">
    <source>
        <dbReference type="EMBL" id="PUZ67413.1"/>
    </source>
</evidence>
<feature type="region of interest" description="Disordered" evidence="8">
    <location>
        <begin position="129"/>
        <end position="151"/>
    </location>
</feature>
<dbReference type="GO" id="GO:0043565">
    <property type="term" value="F:sequence-specific DNA binding"/>
    <property type="evidence" value="ECO:0007669"/>
    <property type="project" value="TreeGrafter"/>
</dbReference>
<dbReference type="InterPro" id="IPR046830">
    <property type="entry name" value="Calmod_bind_M"/>
</dbReference>
<comment type="similarity">
    <text evidence="2">Belongs to the plant ACBP60 protein family.</text>
</comment>
<evidence type="ECO:0000259" key="10">
    <source>
        <dbReference type="Pfam" id="PF20451"/>
    </source>
</evidence>
<feature type="domain" description="Calmodulin binding protein C-terminal" evidence="11">
    <location>
        <begin position="380"/>
        <end position="435"/>
    </location>
</feature>
<dbReference type="EMBL" id="CM009751">
    <property type="protein sequence ID" value="PUZ67413.1"/>
    <property type="molecule type" value="Genomic_DNA"/>
</dbReference>
<dbReference type="GO" id="GO:0003700">
    <property type="term" value="F:DNA-binding transcription factor activity"/>
    <property type="evidence" value="ECO:0007669"/>
    <property type="project" value="TreeGrafter"/>
</dbReference>
<evidence type="ECO:0000256" key="1">
    <source>
        <dbReference type="ARBA" id="ARBA00004123"/>
    </source>
</evidence>
<name>A0A2T7EHV3_9POAL</name>
<dbReference type="GO" id="GO:0005516">
    <property type="term" value="F:calmodulin binding"/>
    <property type="evidence" value="ECO:0007669"/>
    <property type="project" value="InterPro"/>
</dbReference>
<evidence type="ECO:0000256" key="3">
    <source>
        <dbReference type="ARBA" id="ARBA00023015"/>
    </source>
</evidence>
<gene>
    <name evidence="12" type="ORF">GQ55_3G432500</name>
</gene>
<feature type="region of interest" description="Disordered" evidence="8">
    <location>
        <begin position="569"/>
        <end position="588"/>
    </location>
</feature>
<keyword evidence="4" id="KW-0238">DNA-binding</keyword>
<dbReference type="GO" id="GO:0005634">
    <property type="term" value="C:nucleus"/>
    <property type="evidence" value="ECO:0007669"/>
    <property type="project" value="UniProtKB-SubCell"/>
</dbReference>
<dbReference type="Proteomes" id="UP000244336">
    <property type="component" value="Chromosome 3"/>
</dbReference>
<keyword evidence="6" id="KW-0804">Transcription</keyword>
<dbReference type="PANTHER" id="PTHR31713">
    <property type="entry name" value="OS02G0177800 PROTEIN"/>
    <property type="match status" value="1"/>
</dbReference>
<dbReference type="STRING" id="1504633.A0A2T7EHV3"/>
<feature type="domain" description="Calmodulin binding protein central" evidence="10">
    <location>
        <begin position="306"/>
        <end position="371"/>
    </location>
</feature>
<keyword evidence="13" id="KW-1185">Reference proteome</keyword>
<dbReference type="AlphaFoldDB" id="A0A2T7EHV3"/>
<evidence type="ECO:0000256" key="5">
    <source>
        <dbReference type="ARBA" id="ARBA00023159"/>
    </source>
</evidence>
<feature type="domain" description="Calmodulin binding protein-like N-terminal" evidence="9">
    <location>
        <begin position="155"/>
        <end position="293"/>
    </location>
</feature>
<evidence type="ECO:0000259" key="11">
    <source>
        <dbReference type="Pfam" id="PF20452"/>
    </source>
</evidence>
<evidence type="ECO:0000256" key="8">
    <source>
        <dbReference type="SAM" id="MobiDB-lite"/>
    </source>
</evidence>
<feature type="compositionally biased region" description="Low complexity" evidence="8">
    <location>
        <begin position="578"/>
        <end position="588"/>
    </location>
</feature>
<feature type="region of interest" description="Disordered" evidence="8">
    <location>
        <begin position="599"/>
        <end position="628"/>
    </location>
</feature>
<dbReference type="PANTHER" id="PTHR31713:SF10">
    <property type="entry name" value="EXPRESSED PROTEIN"/>
    <property type="match status" value="1"/>
</dbReference>
<evidence type="ECO:0000313" key="13">
    <source>
        <dbReference type="Proteomes" id="UP000244336"/>
    </source>
</evidence>
<evidence type="ECO:0000256" key="7">
    <source>
        <dbReference type="ARBA" id="ARBA00023242"/>
    </source>
</evidence>
<dbReference type="GO" id="GO:0080142">
    <property type="term" value="P:regulation of salicylic acid biosynthetic process"/>
    <property type="evidence" value="ECO:0007669"/>
    <property type="project" value="TreeGrafter"/>
</dbReference>
<evidence type="ECO:0000256" key="2">
    <source>
        <dbReference type="ARBA" id="ARBA00007214"/>
    </source>
</evidence>
<dbReference type="InterPro" id="IPR012416">
    <property type="entry name" value="CBP60"/>
</dbReference>
<dbReference type="Pfam" id="PF07887">
    <property type="entry name" value="Calmodulin_bind"/>
    <property type="match status" value="1"/>
</dbReference>
<evidence type="ECO:0000256" key="4">
    <source>
        <dbReference type="ARBA" id="ARBA00023125"/>
    </source>
</evidence>
<feature type="compositionally biased region" description="Low complexity" evidence="8">
    <location>
        <begin position="599"/>
        <end position="615"/>
    </location>
</feature>
<organism evidence="12 13">
    <name type="scientific">Panicum hallii var. hallii</name>
    <dbReference type="NCBI Taxonomy" id="1504633"/>
    <lineage>
        <taxon>Eukaryota</taxon>
        <taxon>Viridiplantae</taxon>
        <taxon>Streptophyta</taxon>
        <taxon>Embryophyta</taxon>
        <taxon>Tracheophyta</taxon>
        <taxon>Spermatophyta</taxon>
        <taxon>Magnoliopsida</taxon>
        <taxon>Liliopsida</taxon>
        <taxon>Poales</taxon>
        <taxon>Poaceae</taxon>
        <taxon>PACMAD clade</taxon>
        <taxon>Panicoideae</taxon>
        <taxon>Panicodae</taxon>
        <taxon>Paniceae</taxon>
        <taxon>Panicinae</taxon>
        <taxon>Panicum</taxon>
        <taxon>Panicum sect. Panicum</taxon>
    </lineage>
</organism>
<keyword evidence="7" id="KW-0539">Nucleus</keyword>
<dbReference type="Pfam" id="PF20452">
    <property type="entry name" value="Calmod_bind_C"/>
    <property type="match status" value="1"/>
</dbReference>
<dbReference type="Gramene" id="PUZ67413">
    <property type="protein sequence ID" value="PUZ67413"/>
    <property type="gene ID" value="GQ55_3G432500"/>
</dbReference>
<dbReference type="Pfam" id="PF20451">
    <property type="entry name" value="Calmod_bind_M"/>
    <property type="match status" value="1"/>
</dbReference>
<evidence type="ECO:0000259" key="9">
    <source>
        <dbReference type="Pfam" id="PF07887"/>
    </source>
</evidence>
<comment type="subcellular location">
    <subcellularLocation>
        <location evidence="1">Nucleus</location>
    </subcellularLocation>
</comment>